<dbReference type="Proteomes" id="UP000774283">
    <property type="component" value="Unassembled WGS sequence"/>
</dbReference>
<keyword evidence="3" id="KW-1185">Reference proteome</keyword>
<feature type="transmembrane region" description="Helical" evidence="1">
    <location>
        <begin position="41"/>
        <end position="66"/>
    </location>
</feature>
<evidence type="ECO:0000256" key="1">
    <source>
        <dbReference type="SAM" id="Phobius"/>
    </source>
</evidence>
<organism evidence="2 3">
    <name type="scientific">Sanguibacter hominis ATCC BAA-789</name>
    <dbReference type="NCBI Taxonomy" id="1312740"/>
    <lineage>
        <taxon>Bacteria</taxon>
        <taxon>Bacillati</taxon>
        <taxon>Actinomycetota</taxon>
        <taxon>Actinomycetes</taxon>
        <taxon>Micrococcales</taxon>
        <taxon>Sanguibacteraceae</taxon>
        <taxon>Sanguibacter</taxon>
    </lineage>
</organism>
<evidence type="ECO:0000313" key="2">
    <source>
        <dbReference type="EMBL" id="NKX94258.1"/>
    </source>
</evidence>
<proteinExistence type="predicted"/>
<sequence>MLATLEANLTSTALAVLPAKIDPGVKVNWSFFPFMKTLKDAAGGLIAVGLVIGVIGIVIGAIMLMMAKSTKSTRMSDASATVLLWVIGTSAVIASASGLIMWGASQSLGV</sequence>
<dbReference type="AlphaFoldDB" id="A0A9X5FDR1"/>
<keyword evidence="1" id="KW-0472">Membrane</keyword>
<accession>A0A9X5FDR1</accession>
<reference evidence="2 3" key="1">
    <citation type="submission" date="2020-04" db="EMBL/GenBank/DDBJ databases">
        <title>MicrobeNet Type strains.</title>
        <authorList>
            <person name="Nicholson A.C."/>
        </authorList>
    </citation>
    <scope>NUCLEOTIDE SEQUENCE [LARGE SCALE GENOMIC DNA]</scope>
    <source>
        <strain evidence="2 3">ATCC BAA-789</strain>
    </source>
</reference>
<feature type="transmembrane region" description="Helical" evidence="1">
    <location>
        <begin position="78"/>
        <end position="104"/>
    </location>
</feature>
<gene>
    <name evidence="2" type="ORF">HF995_13430</name>
</gene>
<comment type="caution">
    <text evidence="2">The sequence shown here is derived from an EMBL/GenBank/DDBJ whole genome shotgun (WGS) entry which is preliminary data.</text>
</comment>
<protein>
    <submittedName>
        <fullName evidence="2">Uncharacterized protein</fullName>
    </submittedName>
</protein>
<name>A0A9X5FDR1_9MICO</name>
<dbReference type="EMBL" id="JAAXOW010000007">
    <property type="protein sequence ID" value="NKX94258.1"/>
    <property type="molecule type" value="Genomic_DNA"/>
</dbReference>
<evidence type="ECO:0000313" key="3">
    <source>
        <dbReference type="Proteomes" id="UP000774283"/>
    </source>
</evidence>
<keyword evidence="1" id="KW-0812">Transmembrane</keyword>
<dbReference type="RefSeq" id="WP_168448332.1">
    <property type="nucleotide sequence ID" value="NZ_JAAXOW010000007.1"/>
</dbReference>
<keyword evidence="1" id="KW-1133">Transmembrane helix</keyword>